<dbReference type="SUPFAM" id="SSF53474">
    <property type="entry name" value="alpha/beta-Hydrolases"/>
    <property type="match status" value="1"/>
</dbReference>
<dbReference type="STRING" id="686624.SAMN04488242_1566"/>
<dbReference type="InterPro" id="IPR029058">
    <property type="entry name" value="AB_hydrolase_fold"/>
</dbReference>
<dbReference type="AlphaFoldDB" id="A0A1G9JZQ8"/>
<keyword evidence="2" id="KW-1185">Reference proteome</keyword>
<dbReference type="EMBL" id="FNGP01000002">
    <property type="protein sequence ID" value="SDL43140.1"/>
    <property type="molecule type" value="Genomic_DNA"/>
</dbReference>
<reference evidence="1 2" key="1">
    <citation type="submission" date="2016-10" db="EMBL/GenBank/DDBJ databases">
        <authorList>
            <person name="de Groot N.N."/>
        </authorList>
    </citation>
    <scope>NUCLEOTIDE SEQUENCE [LARGE SCALE GENOMIC DNA]</scope>
    <source>
        <strain evidence="1 2">CGMCC 1.9159</strain>
    </source>
</reference>
<evidence type="ECO:0000313" key="2">
    <source>
        <dbReference type="Proteomes" id="UP000199475"/>
    </source>
</evidence>
<protein>
    <recommendedName>
        <fullName evidence="3">Alpha/beta hydrolase family protein</fullName>
    </recommendedName>
</protein>
<gene>
    <name evidence="1" type="ORF">SAMN04488242_1566</name>
</gene>
<evidence type="ECO:0008006" key="3">
    <source>
        <dbReference type="Google" id="ProtNLM"/>
    </source>
</evidence>
<dbReference type="OrthoDB" id="332706at2"/>
<dbReference type="Gene3D" id="3.40.50.1820">
    <property type="entry name" value="alpha/beta hydrolase"/>
    <property type="match status" value="1"/>
</dbReference>
<accession>A0A1G9JZQ8</accession>
<proteinExistence type="predicted"/>
<dbReference type="Proteomes" id="UP000199475">
    <property type="component" value="Unassembled WGS sequence"/>
</dbReference>
<evidence type="ECO:0000313" key="1">
    <source>
        <dbReference type="EMBL" id="SDL43140.1"/>
    </source>
</evidence>
<dbReference type="RefSeq" id="WP_093250636.1">
    <property type="nucleotide sequence ID" value="NZ_FNGP01000002.1"/>
</dbReference>
<sequence length="281" mass="31463">MQFPRPLADVFGRSHVVSFPQGDVRLHAHSFKMRGFPRVRVYTAASGDPTRATVIAVMHGVRRNADAYRDAWVPLIAGRDAIVVAPLFSGERFPDTHSYNLGGTIDPTFTRHRPRRKWTFAMVAPLVEDAVKRLGGTPGTFRMYGHSAGAQFVHRYLAFTPAAPVDRAVAANAGWYTMPRRRRPFPYGFERAPKTDLTAFLARDLVVMLGGADHGQEFRRDDEHTLRQGSTRFERGRAFYESGRELAGKLDADFGWRLVVVPGVAHEHARMAVTAADYLLD</sequence>
<name>A0A1G9JZQ8_9ACTN</name>
<organism evidence="1 2">
    <name type="scientific">Tessaracoccus oleiagri</name>
    <dbReference type="NCBI Taxonomy" id="686624"/>
    <lineage>
        <taxon>Bacteria</taxon>
        <taxon>Bacillati</taxon>
        <taxon>Actinomycetota</taxon>
        <taxon>Actinomycetes</taxon>
        <taxon>Propionibacteriales</taxon>
        <taxon>Propionibacteriaceae</taxon>
        <taxon>Tessaracoccus</taxon>
    </lineage>
</organism>